<dbReference type="AlphaFoldDB" id="A0A9W6YMA0"/>
<feature type="signal peptide" evidence="1">
    <location>
        <begin position="1"/>
        <end position="19"/>
    </location>
</feature>
<keyword evidence="1" id="KW-0732">Signal</keyword>
<gene>
    <name evidence="2" type="ORF">Pfra01_002975800</name>
</gene>
<keyword evidence="3" id="KW-1185">Reference proteome</keyword>
<reference evidence="2" key="1">
    <citation type="submission" date="2023-04" db="EMBL/GenBank/DDBJ databases">
        <title>Phytophthora fragariaefolia NBRC 109709.</title>
        <authorList>
            <person name="Ichikawa N."/>
            <person name="Sato H."/>
            <person name="Tonouchi N."/>
        </authorList>
    </citation>
    <scope>NUCLEOTIDE SEQUENCE</scope>
    <source>
        <strain evidence="2">NBRC 109709</strain>
    </source>
</reference>
<evidence type="ECO:0000313" key="3">
    <source>
        <dbReference type="Proteomes" id="UP001165121"/>
    </source>
</evidence>
<dbReference type="EMBL" id="BSXT01018934">
    <property type="protein sequence ID" value="GMG16413.1"/>
    <property type="molecule type" value="Genomic_DNA"/>
</dbReference>
<proteinExistence type="predicted"/>
<organism evidence="2 3">
    <name type="scientific">Phytophthora fragariaefolia</name>
    <dbReference type="NCBI Taxonomy" id="1490495"/>
    <lineage>
        <taxon>Eukaryota</taxon>
        <taxon>Sar</taxon>
        <taxon>Stramenopiles</taxon>
        <taxon>Oomycota</taxon>
        <taxon>Peronosporomycetes</taxon>
        <taxon>Peronosporales</taxon>
        <taxon>Peronosporaceae</taxon>
        <taxon>Phytophthora</taxon>
    </lineage>
</organism>
<feature type="chain" id="PRO_5040813198" evidence="1">
    <location>
        <begin position="20"/>
        <end position="196"/>
    </location>
</feature>
<dbReference type="Proteomes" id="UP001165121">
    <property type="component" value="Unassembled WGS sequence"/>
</dbReference>
<accession>A0A9W6YMA0</accession>
<sequence>MDGLMKVLGILFFMTRVNMQITGPAAGIPNVWRENGFDGIISSNRFKLLRRCISFRATPTTLAKDAAARISASAEPAEANWRDTEDRLNGVIVTEEIQQQSNELDLVPKARQHVLEVVQPMFGTNRIVNMDSYYASVLQAVSINHNMVAASWCDGSIVHMVTNADASTALTVASNVGNQGVSCPYVHQGVPNQARS</sequence>
<protein>
    <submittedName>
        <fullName evidence="2">Unnamed protein product</fullName>
    </submittedName>
</protein>
<evidence type="ECO:0000313" key="2">
    <source>
        <dbReference type="EMBL" id="GMG16413.1"/>
    </source>
</evidence>
<name>A0A9W6YMA0_9STRA</name>
<evidence type="ECO:0000256" key="1">
    <source>
        <dbReference type="SAM" id="SignalP"/>
    </source>
</evidence>
<comment type="caution">
    <text evidence="2">The sequence shown here is derived from an EMBL/GenBank/DDBJ whole genome shotgun (WGS) entry which is preliminary data.</text>
</comment>